<organism evidence="2">
    <name type="scientific">Oxalobacter aliiformigenes</name>
    <dbReference type="NCBI Taxonomy" id="2946593"/>
    <lineage>
        <taxon>Bacteria</taxon>
        <taxon>Pseudomonadati</taxon>
        <taxon>Pseudomonadota</taxon>
        <taxon>Betaproteobacteria</taxon>
        <taxon>Burkholderiales</taxon>
        <taxon>Oxalobacteraceae</taxon>
        <taxon>Oxalobacter</taxon>
    </lineage>
</organism>
<evidence type="ECO:0000256" key="1">
    <source>
        <dbReference type="SAM" id="Phobius"/>
    </source>
</evidence>
<protein>
    <submittedName>
        <fullName evidence="2">DUF2569 domain-containing protein</fullName>
    </submittedName>
</protein>
<feature type="transmembrane region" description="Helical" evidence="1">
    <location>
        <begin position="71"/>
        <end position="92"/>
    </location>
</feature>
<keyword evidence="1" id="KW-0812">Transmembrane</keyword>
<dbReference type="Pfam" id="PF10754">
    <property type="entry name" value="DUF2569"/>
    <property type="match status" value="1"/>
</dbReference>
<evidence type="ECO:0000313" key="2">
    <source>
        <dbReference type="EMBL" id="WAV90460.1"/>
    </source>
</evidence>
<feature type="transmembrane region" description="Helical" evidence="1">
    <location>
        <begin position="136"/>
        <end position="156"/>
    </location>
</feature>
<proteinExistence type="predicted"/>
<feature type="transmembrane region" description="Helical" evidence="1">
    <location>
        <begin position="104"/>
        <end position="124"/>
    </location>
</feature>
<dbReference type="InterPro" id="IPR019690">
    <property type="entry name" value="DUF2569"/>
</dbReference>
<gene>
    <name evidence="2" type="ORF">NB646_06185</name>
</gene>
<keyword evidence="1" id="KW-0472">Membrane</keyword>
<name>A0A9E9LCE3_9BURK</name>
<dbReference type="RefSeq" id="WP_269315529.1">
    <property type="nucleotide sequence ID" value="NZ_CP098251.1"/>
</dbReference>
<dbReference type="EMBL" id="CP098251">
    <property type="protein sequence ID" value="WAV90460.1"/>
    <property type="molecule type" value="Genomic_DNA"/>
</dbReference>
<dbReference type="AlphaFoldDB" id="A0A9E9LCE3"/>
<accession>A0A9E9LCE3</accession>
<keyword evidence="1" id="KW-1133">Transmembrane helix</keyword>
<feature type="transmembrane region" description="Helical" evidence="1">
    <location>
        <begin position="26"/>
        <end position="51"/>
    </location>
</feature>
<dbReference type="Proteomes" id="UP001164819">
    <property type="component" value="Chromosome"/>
</dbReference>
<sequence>MENNEPIQENRNGDPFPDAPRGVGGWLAWLIIALTILNPLFSIFLLASEFGTAEHVNPALLQMPPYVQYKWFSWGLILVCCVVSIGAGYRLWKTHVWKSVREAIFSLWIIGPLSTVVLVAYLYVNFGSLIEKSMMDILGSLFRSIFFAGLWTAYLLRSKRVRNTYAKEETPRSFSGF</sequence>
<reference evidence="2" key="1">
    <citation type="journal article" date="2022" name="Front. Microbiol.">
        <title>New perspectives on an old grouping: The genomic and phenotypic variability of Oxalobacter formigenes and the implications for calcium oxalate stone prevention.</title>
        <authorList>
            <person name="Chmiel J.A."/>
            <person name="Carr C."/>
            <person name="Stuivenberg G.A."/>
            <person name="Venema R."/>
            <person name="Chanyi R.M."/>
            <person name="Al K.F."/>
            <person name="Giguere D."/>
            <person name="Say H."/>
            <person name="Akouris P.P."/>
            <person name="Dominguez Romero S.A."/>
            <person name="Kwong A."/>
            <person name="Tai V."/>
            <person name="Koval S.F."/>
            <person name="Razvi H."/>
            <person name="Bjazevic J."/>
            <person name="Burton J.P."/>
        </authorList>
    </citation>
    <scope>NUCLEOTIDE SEQUENCE</scope>
    <source>
        <strain evidence="2">OxK</strain>
    </source>
</reference>